<feature type="domain" description="Suppressor of RNA silencing P21-like N-terminal" evidence="1">
    <location>
        <begin position="1"/>
        <end position="93"/>
    </location>
</feature>
<evidence type="ECO:0000259" key="1">
    <source>
        <dbReference type="Pfam" id="PF11757"/>
    </source>
</evidence>
<evidence type="ECO:0000313" key="2">
    <source>
        <dbReference type="EMBL" id="AHA85417.1"/>
    </source>
</evidence>
<sequence length="211" mass="24383">MKLYFSLNEYATYLAEICQLSQDMDFTSTEVTIPLLDELRLRFTNLTMKIPSLKSDLNDCLRDDSIEMYTKKREKLVAFEKTCSEVQTKFRSVITSGYSVISPLDLLVLFCKRFSEIQGKDASLILNSRIKPVCDLVLKDMSTSFGVDLSPRAFEFGGLLTSKEFTFSFAFKECFGIDYQKLLRMLRERNTANILAQRDRLLQNYSVEEVE</sequence>
<dbReference type="Pfam" id="PF11757">
    <property type="entry name" value="RSS_P20"/>
    <property type="match status" value="1"/>
</dbReference>
<reference evidence="2 3" key="1">
    <citation type="journal article" date="2014" name="PLoS ONE">
        <title>Carrot yellow leaf virus Is Associated with Carrot Internal Necrosis.</title>
        <authorList>
            <person name="Adams I.P."/>
            <person name="Skelton A."/>
            <person name="Macarthur R."/>
            <person name="Hodges T."/>
            <person name="Hinds H."/>
            <person name="Flint L."/>
            <person name="Nath P.D."/>
            <person name="Boonham N."/>
            <person name="Fox A."/>
        </authorList>
    </citation>
    <scope>NUCLEOTIDE SEQUENCE [LARGE SCALE GENOMIC DNA]</scope>
    <source>
        <strain evidence="2">CUCV_S8</strain>
    </source>
</reference>
<dbReference type="EMBL" id="KF533697">
    <property type="protein sequence ID" value="AHA85417.1"/>
    <property type="molecule type" value="Genomic_RNA"/>
</dbReference>
<name>A0A0A0P4U4_9CLOS</name>
<organism evidence="2 3">
    <name type="scientific">Carrot closterovirus 1</name>
    <dbReference type="NCBI Taxonomy" id="2843916"/>
    <lineage>
        <taxon>Viruses</taxon>
        <taxon>Riboviria</taxon>
        <taxon>Orthornavirae</taxon>
        <taxon>Kitrinoviricota</taxon>
        <taxon>Alsuviricetes</taxon>
        <taxon>Martellivirales</taxon>
        <taxon>Closteroviridae</taxon>
        <taxon>Closterovirus</taxon>
        <taxon>Closterovirus carotae</taxon>
    </lineage>
</organism>
<accession>A0A0A0P4U4</accession>
<dbReference type="InterPro" id="IPR021742">
    <property type="entry name" value="RSS_P20_N"/>
</dbReference>
<dbReference type="Proteomes" id="UP000694004">
    <property type="component" value="Segment"/>
</dbReference>
<keyword evidence="3" id="KW-1185">Reference proteome</keyword>
<protein>
    <submittedName>
        <fullName evidence="2">ORF9</fullName>
    </submittedName>
</protein>
<evidence type="ECO:0000313" key="3">
    <source>
        <dbReference type="Proteomes" id="UP000694004"/>
    </source>
</evidence>
<dbReference type="KEGG" id="vg:80536864"/>
<proteinExistence type="predicted"/>